<comment type="caution">
    <text evidence="1">The sequence shown here is derived from an EMBL/GenBank/DDBJ whole genome shotgun (WGS) entry which is preliminary data.</text>
</comment>
<keyword evidence="2" id="KW-1185">Reference proteome</keyword>
<protein>
    <submittedName>
        <fullName evidence="1">Uncharacterized protein</fullName>
    </submittedName>
</protein>
<organism evidence="1 2">
    <name type="scientific">Nephila pilipes</name>
    <name type="common">Giant wood spider</name>
    <name type="synonym">Nephila maculata</name>
    <dbReference type="NCBI Taxonomy" id="299642"/>
    <lineage>
        <taxon>Eukaryota</taxon>
        <taxon>Metazoa</taxon>
        <taxon>Ecdysozoa</taxon>
        <taxon>Arthropoda</taxon>
        <taxon>Chelicerata</taxon>
        <taxon>Arachnida</taxon>
        <taxon>Araneae</taxon>
        <taxon>Araneomorphae</taxon>
        <taxon>Entelegynae</taxon>
        <taxon>Araneoidea</taxon>
        <taxon>Nephilidae</taxon>
        <taxon>Nephila</taxon>
    </lineage>
</organism>
<evidence type="ECO:0000313" key="2">
    <source>
        <dbReference type="Proteomes" id="UP000887013"/>
    </source>
</evidence>
<reference evidence="1" key="1">
    <citation type="submission" date="2020-08" db="EMBL/GenBank/DDBJ databases">
        <title>Multicomponent nature underlies the extraordinary mechanical properties of spider dragline silk.</title>
        <authorList>
            <person name="Kono N."/>
            <person name="Nakamura H."/>
            <person name="Mori M."/>
            <person name="Yoshida Y."/>
            <person name="Ohtoshi R."/>
            <person name="Malay A.D."/>
            <person name="Moran D.A.P."/>
            <person name="Tomita M."/>
            <person name="Numata K."/>
            <person name="Arakawa K."/>
        </authorList>
    </citation>
    <scope>NUCLEOTIDE SEQUENCE</scope>
</reference>
<gene>
    <name evidence="1" type="ORF">NPIL_121161</name>
</gene>
<accession>A0A8X6MKJ9</accession>
<dbReference type="AlphaFoldDB" id="A0A8X6MKJ9"/>
<dbReference type="EMBL" id="BMAW01094310">
    <property type="protein sequence ID" value="GFS64795.1"/>
    <property type="molecule type" value="Genomic_DNA"/>
</dbReference>
<sequence>MNRSKASLNVKLSVDLKQKESNVEIESKNVCIPQIDKPIESDFEESVKKSIGLYRGGYGERMFVLETASGRDQLHQWLAPSGEALPQRRLRATAGENETRYGNPHEIKSMACTFPINSS</sequence>
<proteinExistence type="predicted"/>
<evidence type="ECO:0000313" key="1">
    <source>
        <dbReference type="EMBL" id="GFS64795.1"/>
    </source>
</evidence>
<dbReference type="Proteomes" id="UP000887013">
    <property type="component" value="Unassembled WGS sequence"/>
</dbReference>
<name>A0A8X6MKJ9_NEPPI</name>